<dbReference type="EMBL" id="SUKA01000006">
    <property type="protein sequence ID" value="TJY63554.1"/>
    <property type="molecule type" value="Genomic_DNA"/>
</dbReference>
<proteinExistence type="predicted"/>
<evidence type="ECO:0000313" key="1">
    <source>
        <dbReference type="EMBL" id="TJY63554.1"/>
    </source>
</evidence>
<gene>
    <name evidence="1" type="ORF">FAZ19_18435</name>
</gene>
<dbReference type="OrthoDB" id="665151at2"/>
<protein>
    <submittedName>
        <fullName evidence="1">Uncharacterized protein</fullName>
    </submittedName>
</protein>
<dbReference type="Proteomes" id="UP000309872">
    <property type="component" value="Unassembled WGS sequence"/>
</dbReference>
<name>A0A4U0GY08_9SPHI</name>
<organism evidence="1 2">
    <name type="scientific">Sphingobacterium alkalisoli</name>
    <dbReference type="NCBI Taxonomy" id="1874115"/>
    <lineage>
        <taxon>Bacteria</taxon>
        <taxon>Pseudomonadati</taxon>
        <taxon>Bacteroidota</taxon>
        <taxon>Sphingobacteriia</taxon>
        <taxon>Sphingobacteriales</taxon>
        <taxon>Sphingobacteriaceae</taxon>
        <taxon>Sphingobacterium</taxon>
    </lineage>
</organism>
<keyword evidence="2" id="KW-1185">Reference proteome</keyword>
<dbReference type="AlphaFoldDB" id="A0A4U0GY08"/>
<dbReference type="RefSeq" id="WP_136822228.1">
    <property type="nucleotide sequence ID" value="NZ_BMJX01000006.1"/>
</dbReference>
<accession>A0A4U0GY08</accession>
<evidence type="ECO:0000313" key="2">
    <source>
        <dbReference type="Proteomes" id="UP000309872"/>
    </source>
</evidence>
<reference evidence="1 2" key="1">
    <citation type="submission" date="2019-04" db="EMBL/GenBank/DDBJ databases">
        <title>Sphingobacterium olei sp. nov., isolated from oil-contaminated soil.</title>
        <authorList>
            <person name="Liu B."/>
        </authorList>
    </citation>
    <scope>NUCLEOTIDE SEQUENCE [LARGE SCALE GENOMIC DNA]</scope>
    <source>
        <strain evidence="1 2">Y3L14</strain>
    </source>
</reference>
<sequence length="217" mass="25494">MFRFLKNKSKFVQDWEKQTFKKIFEDLGVEFATFSKQMQYTQKIKMDETSKSCFYSLIYPVSFYKDFENRLDTNFKIENIKVHNLKNKESMFITLYFASNIFLAYSTSLARSKFEFDYKNIDLSGIKIAMWGDTEGLQVLELLTKEEELYVNSGDIYISKIEGKEYFHLKELEDGDFVGIDKDSNVFVITHDPLEVKPFERGKLLDVLKSLSDGHDA</sequence>
<comment type="caution">
    <text evidence="1">The sequence shown here is derived from an EMBL/GenBank/DDBJ whole genome shotgun (WGS) entry which is preliminary data.</text>
</comment>